<organism evidence="2 3">
    <name type="scientific">Pleurodeles waltl</name>
    <name type="common">Iberian ribbed newt</name>
    <dbReference type="NCBI Taxonomy" id="8319"/>
    <lineage>
        <taxon>Eukaryota</taxon>
        <taxon>Metazoa</taxon>
        <taxon>Chordata</taxon>
        <taxon>Craniata</taxon>
        <taxon>Vertebrata</taxon>
        <taxon>Euteleostomi</taxon>
        <taxon>Amphibia</taxon>
        <taxon>Batrachia</taxon>
        <taxon>Caudata</taxon>
        <taxon>Salamandroidea</taxon>
        <taxon>Salamandridae</taxon>
        <taxon>Pleurodelinae</taxon>
        <taxon>Pleurodeles</taxon>
    </lineage>
</organism>
<accession>A0AAV7LIG8</accession>
<evidence type="ECO:0000256" key="1">
    <source>
        <dbReference type="SAM" id="MobiDB-lite"/>
    </source>
</evidence>
<feature type="region of interest" description="Disordered" evidence="1">
    <location>
        <begin position="244"/>
        <end position="294"/>
    </location>
</feature>
<keyword evidence="3" id="KW-1185">Reference proteome</keyword>
<dbReference type="InterPro" id="IPR004244">
    <property type="entry name" value="Transposase_22"/>
</dbReference>
<protein>
    <submittedName>
        <fullName evidence="2">Uncharacterized protein</fullName>
    </submittedName>
</protein>
<comment type="caution">
    <text evidence="2">The sequence shown here is derived from an EMBL/GenBank/DDBJ whole genome shotgun (WGS) entry which is preliminary data.</text>
</comment>
<gene>
    <name evidence="2" type="ORF">NDU88_004571</name>
</gene>
<feature type="compositionally biased region" description="Polar residues" evidence="1">
    <location>
        <begin position="279"/>
        <end position="294"/>
    </location>
</feature>
<dbReference type="EMBL" id="JANPWB010000015">
    <property type="protein sequence ID" value="KAJ1091446.1"/>
    <property type="molecule type" value="Genomic_DNA"/>
</dbReference>
<evidence type="ECO:0000313" key="3">
    <source>
        <dbReference type="Proteomes" id="UP001066276"/>
    </source>
</evidence>
<dbReference type="AlphaFoldDB" id="A0AAV7LIG8"/>
<evidence type="ECO:0000313" key="2">
    <source>
        <dbReference type="EMBL" id="KAJ1091446.1"/>
    </source>
</evidence>
<reference evidence="2" key="1">
    <citation type="journal article" date="2022" name="bioRxiv">
        <title>Sequencing and chromosome-scale assembly of the giantPleurodeles waltlgenome.</title>
        <authorList>
            <person name="Brown T."/>
            <person name="Elewa A."/>
            <person name="Iarovenko S."/>
            <person name="Subramanian E."/>
            <person name="Araus A.J."/>
            <person name="Petzold A."/>
            <person name="Susuki M."/>
            <person name="Suzuki K.-i.T."/>
            <person name="Hayashi T."/>
            <person name="Toyoda A."/>
            <person name="Oliveira C."/>
            <person name="Osipova E."/>
            <person name="Leigh N.D."/>
            <person name="Simon A."/>
            <person name="Yun M.H."/>
        </authorList>
    </citation>
    <scope>NUCLEOTIDE SEQUENCE</scope>
    <source>
        <strain evidence="2">20211129_DDA</strain>
        <tissue evidence="2">Liver</tissue>
    </source>
</reference>
<proteinExistence type="predicted"/>
<dbReference type="Proteomes" id="UP001066276">
    <property type="component" value="Chromosome 11"/>
</dbReference>
<sequence length="294" mass="33626">MSDSAQESTMDRILQEISAVGCRLEGMDNAMASLTAEPKSICLDIAGFQSCVMGLEQWVTMVEAHVANSRDRDQELLYLRSNMTDLEDRSRRDNVRFLGFPETIKGEDMHLFLREALLKLMGITFDPPLKFQRAHRLGPKRPDMTARPRPIRACLFRHRQACQLIQRPRTHGTCQMDGQEIWIAGDFPKETSEHRRAFLALQPRLRQMEVKYGLFEPARIWVTKNSMPQDFYDPEDLRSFLDDLLPMDTSTPIPPRDSPVTDQNAVPQSPVPEGRDQTAILQSPTPGDETWNNS</sequence>
<name>A0AAV7LIG8_PLEWA</name>
<dbReference type="Gene3D" id="3.30.70.1820">
    <property type="entry name" value="L1 transposable element, RRM domain"/>
    <property type="match status" value="1"/>
</dbReference>
<dbReference type="PANTHER" id="PTHR11505">
    <property type="entry name" value="L1 TRANSPOSABLE ELEMENT-RELATED"/>
    <property type="match status" value="1"/>
</dbReference>